<dbReference type="GeneID" id="105127217"/>
<keyword evidence="1" id="KW-0021">Allosteric enzyme</keyword>
<dbReference type="RefSeq" id="XP_011026724.1">
    <property type="nucleotide sequence ID" value="XM_011028422.1"/>
</dbReference>
<evidence type="ECO:0000313" key="2">
    <source>
        <dbReference type="Proteomes" id="UP000694918"/>
    </source>
</evidence>
<dbReference type="SUPFAM" id="SSF53784">
    <property type="entry name" value="Phosphofructokinase"/>
    <property type="match status" value="1"/>
</dbReference>
<accession>A0AAJ6XQ40</accession>
<dbReference type="Gene3D" id="3.40.50.450">
    <property type="match status" value="1"/>
</dbReference>
<evidence type="ECO:0000256" key="1">
    <source>
        <dbReference type="ARBA" id="ARBA00022533"/>
    </source>
</evidence>
<proteinExistence type="predicted"/>
<evidence type="ECO:0000313" key="3">
    <source>
        <dbReference type="RefSeq" id="XP_011026724.1"/>
    </source>
</evidence>
<gene>
    <name evidence="3" type="primary">LOC105127217</name>
</gene>
<dbReference type="Proteomes" id="UP000694918">
    <property type="component" value="Unplaced"/>
</dbReference>
<dbReference type="AlphaFoldDB" id="A0AAJ6XQ40"/>
<organism evidence="2 3">
    <name type="scientific">Populus euphratica</name>
    <name type="common">Euphrates poplar</name>
    <dbReference type="NCBI Taxonomy" id="75702"/>
    <lineage>
        <taxon>Eukaryota</taxon>
        <taxon>Viridiplantae</taxon>
        <taxon>Streptophyta</taxon>
        <taxon>Embryophyta</taxon>
        <taxon>Tracheophyta</taxon>
        <taxon>Spermatophyta</taxon>
        <taxon>Magnoliopsida</taxon>
        <taxon>eudicotyledons</taxon>
        <taxon>Gunneridae</taxon>
        <taxon>Pentapetalae</taxon>
        <taxon>rosids</taxon>
        <taxon>fabids</taxon>
        <taxon>Malpighiales</taxon>
        <taxon>Salicaceae</taxon>
        <taxon>Saliceae</taxon>
        <taxon>Populus</taxon>
    </lineage>
</organism>
<dbReference type="InterPro" id="IPR035966">
    <property type="entry name" value="PKF_sf"/>
</dbReference>
<name>A0AAJ6XQ40_POPEU</name>
<dbReference type="InterPro" id="IPR050929">
    <property type="entry name" value="PFKA"/>
</dbReference>
<sequence length="96" mass="10731">MHLDDGFVLEVVPHLIDFPSNLPADFCWTRRCSCKQYTGGLGGACASSLAYGWDPLYGHNTWRSMDLYFKPEEVRACIVTCGGLCPGLNTVILWSW</sequence>
<dbReference type="PANTHER" id="PTHR45770">
    <property type="entry name" value="ATP-DEPENDENT 6-PHOSPHOFRUCTOKINASE 1"/>
    <property type="match status" value="1"/>
</dbReference>
<keyword evidence="2" id="KW-1185">Reference proteome</keyword>
<protein>
    <submittedName>
        <fullName evidence="3">ATP-dependent 6-phosphofructokinase 6-like isoform X2</fullName>
    </submittedName>
</protein>
<reference evidence="3" key="1">
    <citation type="submission" date="2025-08" db="UniProtKB">
        <authorList>
            <consortium name="RefSeq"/>
        </authorList>
    </citation>
    <scope>IDENTIFICATION</scope>
</reference>
<dbReference type="GO" id="GO:0003872">
    <property type="term" value="F:6-phosphofructokinase activity"/>
    <property type="evidence" value="ECO:0007669"/>
    <property type="project" value="InterPro"/>
</dbReference>